<dbReference type="EMBL" id="JPKZ01003186">
    <property type="protein sequence ID" value="KHN72873.1"/>
    <property type="molecule type" value="Genomic_DNA"/>
</dbReference>
<protein>
    <submittedName>
        <fullName evidence="3">Golgi-associated plant pathogenesis-related protein 1</fullName>
    </submittedName>
</protein>
<dbReference type="Gene3D" id="3.40.33.10">
    <property type="entry name" value="CAP"/>
    <property type="match status" value="1"/>
</dbReference>
<sequence>MRNSQGCLLLMLVAVSCAFDVTLFKNMLQEQYNFYRALHSAPPVHLNRAISGTSERWSEVLGTQPSRVCLHHSGRGGENLFFYWAYRPISELELAEMTAKAFYRQVEIILYDFSHPGYRKSAAHFTEMIWRSVSEIGIGLYMNVYK</sequence>
<comment type="caution">
    <text evidence="3">The sequence shown here is derived from an EMBL/GenBank/DDBJ whole genome shotgun (WGS) entry which is preliminary data.</text>
</comment>
<accession>A0A0B2UU03</accession>
<reference evidence="3 4" key="1">
    <citation type="submission" date="2014-11" db="EMBL/GenBank/DDBJ databases">
        <title>Genetic blueprint of the zoonotic pathogen Toxocara canis.</title>
        <authorList>
            <person name="Zhu X.-Q."/>
            <person name="Korhonen P.K."/>
            <person name="Cai H."/>
            <person name="Young N.D."/>
            <person name="Nejsum P."/>
            <person name="von Samson-Himmelstjerna G."/>
            <person name="Boag P.R."/>
            <person name="Tan P."/>
            <person name="Li Q."/>
            <person name="Min J."/>
            <person name="Yang Y."/>
            <person name="Wang X."/>
            <person name="Fang X."/>
            <person name="Hall R.S."/>
            <person name="Hofmann A."/>
            <person name="Sternberg P.W."/>
            <person name="Jex A.R."/>
            <person name="Gasser R.B."/>
        </authorList>
    </citation>
    <scope>NUCLEOTIDE SEQUENCE [LARGE SCALE GENOMIC DNA]</scope>
    <source>
        <strain evidence="3">PN_DK_2014</strain>
    </source>
</reference>
<feature type="domain" description="SCP" evidence="2">
    <location>
        <begin position="31"/>
        <end position="141"/>
    </location>
</feature>
<dbReference type="SUPFAM" id="SSF55797">
    <property type="entry name" value="PR-1-like"/>
    <property type="match status" value="1"/>
</dbReference>
<organism evidence="3 4">
    <name type="scientific">Toxocara canis</name>
    <name type="common">Canine roundworm</name>
    <dbReference type="NCBI Taxonomy" id="6265"/>
    <lineage>
        <taxon>Eukaryota</taxon>
        <taxon>Metazoa</taxon>
        <taxon>Ecdysozoa</taxon>
        <taxon>Nematoda</taxon>
        <taxon>Chromadorea</taxon>
        <taxon>Rhabditida</taxon>
        <taxon>Spirurina</taxon>
        <taxon>Ascaridomorpha</taxon>
        <taxon>Ascaridoidea</taxon>
        <taxon>Toxocaridae</taxon>
        <taxon>Toxocara</taxon>
    </lineage>
</organism>
<feature type="signal peptide" evidence="1">
    <location>
        <begin position="1"/>
        <end position="18"/>
    </location>
</feature>
<dbReference type="AlphaFoldDB" id="A0A0B2UU03"/>
<evidence type="ECO:0000313" key="3">
    <source>
        <dbReference type="EMBL" id="KHN72873.1"/>
    </source>
</evidence>
<keyword evidence="4" id="KW-1185">Reference proteome</keyword>
<gene>
    <name evidence="3" type="primary">Glipr2</name>
    <name evidence="3" type="ORF">Tcan_12548</name>
</gene>
<dbReference type="PROSITE" id="PS51257">
    <property type="entry name" value="PROKAR_LIPOPROTEIN"/>
    <property type="match status" value="1"/>
</dbReference>
<dbReference type="InterPro" id="IPR035940">
    <property type="entry name" value="CAP_sf"/>
</dbReference>
<name>A0A0B2UU03_TOXCA</name>
<evidence type="ECO:0000256" key="1">
    <source>
        <dbReference type="SAM" id="SignalP"/>
    </source>
</evidence>
<dbReference type="InterPro" id="IPR014044">
    <property type="entry name" value="CAP_dom"/>
</dbReference>
<dbReference type="STRING" id="6265.A0A0B2UU03"/>
<dbReference type="Proteomes" id="UP000031036">
    <property type="component" value="Unassembled WGS sequence"/>
</dbReference>
<dbReference type="OMA" id="EMIWRSV"/>
<evidence type="ECO:0000259" key="2">
    <source>
        <dbReference type="Pfam" id="PF00188"/>
    </source>
</evidence>
<dbReference type="Pfam" id="PF00188">
    <property type="entry name" value="CAP"/>
    <property type="match status" value="1"/>
</dbReference>
<keyword evidence="1" id="KW-0732">Signal</keyword>
<proteinExistence type="predicted"/>
<dbReference type="OrthoDB" id="337038at2759"/>
<feature type="chain" id="PRO_5002095102" evidence="1">
    <location>
        <begin position="19"/>
        <end position="146"/>
    </location>
</feature>
<evidence type="ECO:0000313" key="4">
    <source>
        <dbReference type="Proteomes" id="UP000031036"/>
    </source>
</evidence>